<dbReference type="PROSITE" id="PS50885">
    <property type="entry name" value="HAMP"/>
    <property type="match status" value="1"/>
</dbReference>
<dbReference type="Gene3D" id="3.30.565.10">
    <property type="entry name" value="Histidine kinase-like ATPase, C-terminal domain"/>
    <property type="match status" value="1"/>
</dbReference>
<evidence type="ECO:0000256" key="8">
    <source>
        <dbReference type="ARBA" id="ARBA00022989"/>
    </source>
</evidence>
<dbReference type="SMART" id="SM00388">
    <property type="entry name" value="HisKA"/>
    <property type="match status" value="1"/>
</dbReference>
<dbReference type="PANTHER" id="PTHR45436">
    <property type="entry name" value="SENSOR HISTIDINE KINASE YKOH"/>
    <property type="match status" value="1"/>
</dbReference>
<evidence type="ECO:0000256" key="5">
    <source>
        <dbReference type="ARBA" id="ARBA00022679"/>
    </source>
</evidence>
<keyword evidence="8 11" id="KW-1133">Transmembrane helix</keyword>
<dbReference type="InterPro" id="IPR036890">
    <property type="entry name" value="HATPase_C_sf"/>
</dbReference>
<evidence type="ECO:0000313" key="14">
    <source>
        <dbReference type="EMBL" id="MWK58544.1"/>
    </source>
</evidence>
<dbReference type="SMART" id="SM00304">
    <property type="entry name" value="HAMP"/>
    <property type="match status" value="1"/>
</dbReference>
<evidence type="ECO:0000256" key="1">
    <source>
        <dbReference type="ARBA" id="ARBA00000085"/>
    </source>
</evidence>
<comment type="subcellular location">
    <subcellularLocation>
        <location evidence="2">Membrane</location>
    </subcellularLocation>
</comment>
<evidence type="ECO:0000259" key="13">
    <source>
        <dbReference type="PROSITE" id="PS50885"/>
    </source>
</evidence>
<evidence type="ECO:0000256" key="10">
    <source>
        <dbReference type="ARBA" id="ARBA00023136"/>
    </source>
</evidence>
<dbReference type="Pfam" id="PF00672">
    <property type="entry name" value="HAMP"/>
    <property type="match status" value="1"/>
</dbReference>
<accession>A0A7X3HCL7</accession>
<dbReference type="GO" id="GO:0000155">
    <property type="term" value="F:phosphorelay sensor kinase activity"/>
    <property type="evidence" value="ECO:0007669"/>
    <property type="project" value="InterPro"/>
</dbReference>
<evidence type="ECO:0000256" key="6">
    <source>
        <dbReference type="ARBA" id="ARBA00022692"/>
    </source>
</evidence>
<protein>
    <recommendedName>
        <fullName evidence="3">histidine kinase</fullName>
        <ecNumber evidence="3">2.7.13.3</ecNumber>
    </recommendedName>
</protein>
<evidence type="ECO:0000256" key="11">
    <source>
        <dbReference type="SAM" id="Phobius"/>
    </source>
</evidence>
<dbReference type="PRINTS" id="PR00344">
    <property type="entry name" value="BCTRLSENSOR"/>
</dbReference>
<dbReference type="SUPFAM" id="SSF47384">
    <property type="entry name" value="Homodimeric domain of signal transducing histidine kinase"/>
    <property type="match status" value="1"/>
</dbReference>
<sequence>MAVWKRPGARATCSPGRTPDMPGRRSLFWPLAVLLVAFSVLVIWLARAWGEYVELQSYHLTEAAQTRLNRYAAEAEQAWRRDGQAGVDRWLERHQAREPDWAVVVGPDLRSLGSRPLNEEEYGRLTFMRRVDWPMSKRSGGLPILSLPFPEAPDAGQLVMRLPERYLPGGFSLLARFVIHGVVPGALAFLLCVGLYRLLLAPLRHLREQANALRGNHLSTRVSPEVSRRRDELGELARAFDHMAERLETTVEHQRQLLCDLSHELRTPLSRLRVAGESELEIGQLRQRLEREVQCMQKLVDDTLELVWLDTERPQLPREVIDVASLWAVLSEDACFESGWPPERLRCELPADCRVHGNLNGLAQALENGLRNAIRHSPPDGTIRLGAQREDAHWQLWLEDEGGGVDPAQLEAIFRPFPRLSSARPGGEGFGLGLAIARGTLRSQGGDLWAENGARGLRLCLRLENV</sequence>
<gene>
    <name evidence="14" type="ORF">GO594_21400</name>
</gene>
<dbReference type="CDD" id="cd00082">
    <property type="entry name" value="HisKA"/>
    <property type="match status" value="1"/>
</dbReference>
<dbReference type="SUPFAM" id="SSF55874">
    <property type="entry name" value="ATPase domain of HSP90 chaperone/DNA topoisomerase II/histidine kinase"/>
    <property type="match status" value="1"/>
</dbReference>
<dbReference type="InterPro" id="IPR004358">
    <property type="entry name" value="Sig_transdc_His_kin-like_C"/>
</dbReference>
<dbReference type="Proteomes" id="UP000461288">
    <property type="component" value="Unassembled WGS sequence"/>
</dbReference>
<keyword evidence="4" id="KW-0597">Phosphoprotein</keyword>
<keyword evidence="5" id="KW-0808">Transferase</keyword>
<evidence type="ECO:0000259" key="12">
    <source>
        <dbReference type="PROSITE" id="PS50109"/>
    </source>
</evidence>
<evidence type="ECO:0000256" key="2">
    <source>
        <dbReference type="ARBA" id="ARBA00004370"/>
    </source>
</evidence>
<dbReference type="InterPro" id="IPR038428">
    <property type="entry name" value="HK_sensor_dom_sf"/>
</dbReference>
<keyword evidence="7" id="KW-0418">Kinase</keyword>
<proteinExistence type="predicted"/>
<keyword evidence="9" id="KW-0902">Two-component regulatory system</keyword>
<evidence type="ECO:0000256" key="4">
    <source>
        <dbReference type="ARBA" id="ARBA00022553"/>
    </source>
</evidence>
<dbReference type="Gene3D" id="3.30.450.170">
    <property type="entry name" value="Two-component histidine kinase, sensor domain"/>
    <property type="match status" value="1"/>
</dbReference>
<dbReference type="InterPro" id="IPR003660">
    <property type="entry name" value="HAMP_dom"/>
</dbReference>
<feature type="transmembrane region" description="Helical" evidence="11">
    <location>
        <begin position="177"/>
        <end position="199"/>
    </location>
</feature>
<dbReference type="GO" id="GO:0005886">
    <property type="term" value="C:plasma membrane"/>
    <property type="evidence" value="ECO:0007669"/>
    <property type="project" value="TreeGrafter"/>
</dbReference>
<feature type="transmembrane region" description="Helical" evidence="11">
    <location>
        <begin position="27"/>
        <end position="46"/>
    </location>
</feature>
<dbReference type="InterPro" id="IPR050428">
    <property type="entry name" value="TCS_sensor_his_kinase"/>
</dbReference>
<keyword evidence="10 11" id="KW-0472">Membrane</keyword>
<evidence type="ECO:0000256" key="9">
    <source>
        <dbReference type="ARBA" id="ARBA00023012"/>
    </source>
</evidence>
<dbReference type="EMBL" id="WTFN01000063">
    <property type="protein sequence ID" value="MWK58544.1"/>
    <property type="molecule type" value="Genomic_DNA"/>
</dbReference>
<comment type="catalytic activity">
    <reaction evidence="1">
        <text>ATP + protein L-histidine = ADP + protein N-phospho-L-histidine.</text>
        <dbReference type="EC" id="2.7.13.3"/>
    </reaction>
</comment>
<reference evidence="14 15" key="1">
    <citation type="submission" date="2019-12" db="EMBL/GenBank/DDBJ databases">
        <title>Draft genome sequence of Pseudomonas otitidis recovered from a chicken carcass.</title>
        <authorList>
            <person name="Vieira T.R."/>
            <person name="Oliviera E.F.C."/>
            <person name="Silva N.M.V."/>
            <person name="Sambrano G.E."/>
            <person name="Cibulski S.P."/>
            <person name="Cardoso M.R.I."/>
        </authorList>
    </citation>
    <scope>NUCLEOTIDE SEQUENCE [LARGE SCALE GENOMIC DNA]</scope>
    <source>
        <strain evidence="14 15">25_K</strain>
    </source>
</reference>
<dbReference type="InterPro" id="IPR003661">
    <property type="entry name" value="HisK_dim/P_dom"/>
</dbReference>
<dbReference type="InterPro" id="IPR036097">
    <property type="entry name" value="HisK_dim/P_sf"/>
</dbReference>
<dbReference type="CDD" id="cd06225">
    <property type="entry name" value="HAMP"/>
    <property type="match status" value="1"/>
</dbReference>
<feature type="domain" description="HAMP" evidence="13">
    <location>
        <begin position="197"/>
        <end position="252"/>
    </location>
</feature>
<dbReference type="Pfam" id="PF00512">
    <property type="entry name" value="HisKA"/>
    <property type="match status" value="1"/>
</dbReference>
<organism evidence="14 15">
    <name type="scientific">Metapseudomonas otitidis</name>
    <dbReference type="NCBI Taxonomy" id="319939"/>
    <lineage>
        <taxon>Bacteria</taxon>
        <taxon>Pseudomonadati</taxon>
        <taxon>Pseudomonadota</taxon>
        <taxon>Gammaproteobacteria</taxon>
        <taxon>Pseudomonadales</taxon>
        <taxon>Pseudomonadaceae</taxon>
        <taxon>Metapseudomonas</taxon>
    </lineage>
</organism>
<name>A0A7X3HCL7_9GAMM</name>
<dbReference type="Pfam" id="PF16750">
    <property type="entry name" value="HK_sensor"/>
    <property type="match status" value="1"/>
</dbReference>
<keyword evidence="6 11" id="KW-0812">Transmembrane</keyword>
<dbReference type="PROSITE" id="PS50109">
    <property type="entry name" value="HIS_KIN"/>
    <property type="match status" value="1"/>
</dbReference>
<dbReference type="SMART" id="SM00387">
    <property type="entry name" value="HATPase_c"/>
    <property type="match status" value="1"/>
</dbReference>
<dbReference type="InterPro" id="IPR031930">
    <property type="entry name" value="HK_sensor"/>
</dbReference>
<dbReference type="Pfam" id="PF02518">
    <property type="entry name" value="HATPase_c"/>
    <property type="match status" value="1"/>
</dbReference>
<evidence type="ECO:0000256" key="3">
    <source>
        <dbReference type="ARBA" id="ARBA00012438"/>
    </source>
</evidence>
<evidence type="ECO:0000313" key="15">
    <source>
        <dbReference type="Proteomes" id="UP000461288"/>
    </source>
</evidence>
<evidence type="ECO:0000256" key="7">
    <source>
        <dbReference type="ARBA" id="ARBA00022777"/>
    </source>
</evidence>
<dbReference type="Gene3D" id="1.10.287.130">
    <property type="match status" value="1"/>
</dbReference>
<feature type="domain" description="Histidine kinase" evidence="12">
    <location>
        <begin position="260"/>
        <end position="466"/>
    </location>
</feature>
<dbReference type="InterPro" id="IPR005467">
    <property type="entry name" value="His_kinase_dom"/>
</dbReference>
<dbReference type="AlphaFoldDB" id="A0A7X3HCL7"/>
<dbReference type="PANTHER" id="PTHR45436:SF5">
    <property type="entry name" value="SENSOR HISTIDINE KINASE TRCS"/>
    <property type="match status" value="1"/>
</dbReference>
<dbReference type="SUPFAM" id="SSF158472">
    <property type="entry name" value="HAMP domain-like"/>
    <property type="match status" value="1"/>
</dbReference>
<comment type="caution">
    <text evidence="14">The sequence shown here is derived from an EMBL/GenBank/DDBJ whole genome shotgun (WGS) entry which is preliminary data.</text>
</comment>
<dbReference type="InterPro" id="IPR003594">
    <property type="entry name" value="HATPase_dom"/>
</dbReference>
<dbReference type="EC" id="2.7.13.3" evidence="3"/>